<dbReference type="GO" id="GO:0046872">
    <property type="term" value="F:metal ion binding"/>
    <property type="evidence" value="ECO:0007669"/>
    <property type="project" value="UniProtKB-KW"/>
</dbReference>
<evidence type="ECO:0000259" key="14">
    <source>
        <dbReference type="PROSITE" id="PS51975"/>
    </source>
</evidence>
<evidence type="ECO:0000256" key="7">
    <source>
        <dbReference type="ARBA" id="ARBA00019179"/>
    </source>
</evidence>
<comment type="subcellular location">
    <subcellularLocation>
        <location evidence="4">Cytoplasm</location>
    </subcellularLocation>
</comment>
<evidence type="ECO:0000256" key="8">
    <source>
        <dbReference type="ARBA" id="ARBA00022490"/>
    </source>
</evidence>
<comment type="catalytic activity">
    <reaction evidence="1">
        <text>Endonucleolytic cleavage to 5'-phosphomonoester.</text>
        <dbReference type="EC" id="3.1.26.4"/>
    </reaction>
</comment>
<dbReference type="EMBL" id="MLJW01000831">
    <property type="protein sequence ID" value="OIQ82199.1"/>
    <property type="molecule type" value="Genomic_DNA"/>
</dbReference>
<evidence type="ECO:0000256" key="3">
    <source>
        <dbReference type="ARBA" id="ARBA00001946"/>
    </source>
</evidence>
<dbReference type="CDD" id="cd07182">
    <property type="entry name" value="RNase_HII_bacteria_HII_like"/>
    <property type="match status" value="1"/>
</dbReference>
<dbReference type="InterPro" id="IPR024567">
    <property type="entry name" value="RNase_HII/HIII_dom"/>
</dbReference>
<dbReference type="GO" id="GO:0003723">
    <property type="term" value="F:RNA binding"/>
    <property type="evidence" value="ECO:0007669"/>
    <property type="project" value="InterPro"/>
</dbReference>
<evidence type="ECO:0000256" key="12">
    <source>
        <dbReference type="ARBA" id="ARBA00022801"/>
    </source>
</evidence>
<keyword evidence="10" id="KW-0479">Metal-binding</keyword>
<evidence type="ECO:0000256" key="6">
    <source>
        <dbReference type="ARBA" id="ARBA00012180"/>
    </source>
</evidence>
<dbReference type="Gene3D" id="3.30.420.10">
    <property type="entry name" value="Ribonuclease H-like superfamily/Ribonuclease H"/>
    <property type="match status" value="1"/>
</dbReference>
<dbReference type="PANTHER" id="PTHR10954">
    <property type="entry name" value="RIBONUCLEASE H2 SUBUNIT A"/>
    <property type="match status" value="1"/>
</dbReference>
<comment type="caution">
    <text evidence="15">The sequence shown here is derived from an EMBL/GenBank/DDBJ whole genome shotgun (WGS) entry which is preliminary data.</text>
</comment>
<dbReference type="GO" id="GO:0032299">
    <property type="term" value="C:ribonuclease H2 complex"/>
    <property type="evidence" value="ECO:0007669"/>
    <property type="project" value="TreeGrafter"/>
</dbReference>
<feature type="domain" description="RNase H type-2" evidence="14">
    <location>
        <begin position="34"/>
        <end position="242"/>
    </location>
</feature>
<dbReference type="PANTHER" id="PTHR10954:SF18">
    <property type="entry name" value="RIBONUCLEASE HII"/>
    <property type="match status" value="1"/>
</dbReference>
<organism evidence="15">
    <name type="scientific">mine drainage metagenome</name>
    <dbReference type="NCBI Taxonomy" id="410659"/>
    <lineage>
        <taxon>unclassified sequences</taxon>
        <taxon>metagenomes</taxon>
        <taxon>ecological metagenomes</taxon>
    </lineage>
</organism>
<comment type="cofactor">
    <cofactor evidence="2">
        <name>Mn(2+)</name>
        <dbReference type="ChEBI" id="CHEBI:29035"/>
    </cofactor>
</comment>
<protein>
    <recommendedName>
        <fullName evidence="7">Ribonuclease HII</fullName>
        <ecNumber evidence="6">3.1.26.4</ecNumber>
    </recommendedName>
</protein>
<dbReference type="InterPro" id="IPR001352">
    <property type="entry name" value="RNase_HII/HIII"/>
</dbReference>
<keyword evidence="9" id="KW-0540">Nuclease</keyword>
<reference evidence="15" key="1">
    <citation type="submission" date="2016-10" db="EMBL/GenBank/DDBJ databases">
        <title>Sequence of Gallionella enrichment culture.</title>
        <authorList>
            <person name="Poehlein A."/>
            <person name="Muehling M."/>
            <person name="Daniel R."/>
        </authorList>
    </citation>
    <scope>NUCLEOTIDE SEQUENCE</scope>
</reference>
<dbReference type="InterPro" id="IPR036397">
    <property type="entry name" value="RNaseH_sf"/>
</dbReference>
<dbReference type="InterPro" id="IPR012337">
    <property type="entry name" value="RNaseH-like_sf"/>
</dbReference>
<gene>
    <name evidence="15" type="primary">rnhB_11</name>
    <name evidence="15" type="ORF">GALL_360150</name>
</gene>
<keyword evidence="13" id="KW-0464">Manganese</keyword>
<evidence type="ECO:0000256" key="5">
    <source>
        <dbReference type="ARBA" id="ARBA00007383"/>
    </source>
</evidence>
<dbReference type="EC" id="3.1.26.4" evidence="6"/>
<dbReference type="GO" id="GO:0006298">
    <property type="term" value="P:mismatch repair"/>
    <property type="evidence" value="ECO:0007669"/>
    <property type="project" value="TreeGrafter"/>
</dbReference>
<dbReference type="GO" id="GO:0004523">
    <property type="term" value="F:RNA-DNA hybrid ribonuclease activity"/>
    <property type="evidence" value="ECO:0007669"/>
    <property type="project" value="UniProtKB-EC"/>
</dbReference>
<comment type="similarity">
    <text evidence="5">Belongs to the RNase HII family.</text>
</comment>
<dbReference type="PROSITE" id="PS51975">
    <property type="entry name" value="RNASE_H_2"/>
    <property type="match status" value="1"/>
</dbReference>
<dbReference type="GO" id="GO:0043137">
    <property type="term" value="P:DNA replication, removal of RNA primer"/>
    <property type="evidence" value="ECO:0007669"/>
    <property type="project" value="TreeGrafter"/>
</dbReference>
<keyword evidence="11" id="KW-0255">Endonuclease</keyword>
<evidence type="ECO:0000256" key="1">
    <source>
        <dbReference type="ARBA" id="ARBA00000077"/>
    </source>
</evidence>
<dbReference type="AlphaFoldDB" id="A0A1J5QQP8"/>
<evidence type="ECO:0000256" key="9">
    <source>
        <dbReference type="ARBA" id="ARBA00022722"/>
    </source>
</evidence>
<comment type="cofactor">
    <cofactor evidence="3">
        <name>Mg(2+)</name>
        <dbReference type="ChEBI" id="CHEBI:18420"/>
    </cofactor>
</comment>
<keyword evidence="12 15" id="KW-0378">Hydrolase</keyword>
<name>A0A1J5QQP8_9ZZZZ</name>
<dbReference type="Pfam" id="PF01351">
    <property type="entry name" value="RNase_HII"/>
    <property type="match status" value="1"/>
</dbReference>
<dbReference type="GO" id="GO:0005737">
    <property type="term" value="C:cytoplasm"/>
    <property type="evidence" value="ECO:0007669"/>
    <property type="project" value="UniProtKB-SubCell"/>
</dbReference>
<evidence type="ECO:0000256" key="2">
    <source>
        <dbReference type="ARBA" id="ARBA00001936"/>
    </source>
</evidence>
<evidence type="ECO:0000256" key="11">
    <source>
        <dbReference type="ARBA" id="ARBA00022759"/>
    </source>
</evidence>
<sequence length="242" mass="24673">MIGVPRSAVARAARSRVLAPDLRVEVEALRAGARRVAGMDEVGRGALAGPVCVGLVVVDVATGPAPTGVADSKLLSPGARTALLPALSTWGVARSVGHASADEVDRCGIVGALRLAGWRALDAVSLDAPVDVVILDGSHDWLSRAPLDDLLDGVEGRSTASPVVRTLVKADQRCASVAAASVLAKCERDALMVALSAAHPAYGWAANKGYGSAEHVAALLALGPSPLHRRSWRLPGTASPAS</sequence>
<dbReference type="InterPro" id="IPR022898">
    <property type="entry name" value="RNase_HII"/>
</dbReference>
<evidence type="ECO:0000256" key="10">
    <source>
        <dbReference type="ARBA" id="ARBA00022723"/>
    </source>
</evidence>
<evidence type="ECO:0000256" key="13">
    <source>
        <dbReference type="ARBA" id="ARBA00023211"/>
    </source>
</evidence>
<keyword evidence="8" id="KW-0963">Cytoplasm</keyword>
<evidence type="ECO:0000313" key="15">
    <source>
        <dbReference type="EMBL" id="OIQ82199.1"/>
    </source>
</evidence>
<dbReference type="SUPFAM" id="SSF53098">
    <property type="entry name" value="Ribonuclease H-like"/>
    <property type="match status" value="1"/>
</dbReference>
<dbReference type="NCBIfam" id="NF000595">
    <property type="entry name" value="PRK00015.1-3"/>
    <property type="match status" value="1"/>
</dbReference>
<proteinExistence type="inferred from homology"/>
<evidence type="ECO:0000256" key="4">
    <source>
        <dbReference type="ARBA" id="ARBA00004496"/>
    </source>
</evidence>
<accession>A0A1J5QQP8</accession>